<feature type="domain" description="Histidine kinase" evidence="8">
    <location>
        <begin position="573"/>
        <end position="658"/>
    </location>
</feature>
<dbReference type="NCBIfam" id="TIGR00229">
    <property type="entry name" value="sensory_box"/>
    <property type="match status" value="2"/>
</dbReference>
<dbReference type="InterPro" id="IPR035965">
    <property type="entry name" value="PAS-like_dom_sf"/>
</dbReference>
<dbReference type="Gene3D" id="3.30.565.10">
    <property type="entry name" value="Histidine kinase-like ATPase, C-terminal domain"/>
    <property type="match status" value="1"/>
</dbReference>
<keyword evidence="11" id="KW-1185">Reference proteome</keyword>
<feature type="coiled-coil region" evidence="6">
    <location>
        <begin position="450"/>
        <end position="477"/>
    </location>
</feature>
<evidence type="ECO:0000256" key="5">
    <source>
        <dbReference type="ARBA" id="ARBA00023012"/>
    </source>
</evidence>
<feature type="coiled-coil region" evidence="6">
    <location>
        <begin position="304"/>
        <end position="338"/>
    </location>
</feature>
<dbReference type="Pfam" id="PF08448">
    <property type="entry name" value="PAS_4"/>
    <property type="match status" value="2"/>
</dbReference>
<evidence type="ECO:0000256" key="2">
    <source>
        <dbReference type="ARBA" id="ARBA00012438"/>
    </source>
</evidence>
<dbReference type="SMART" id="SM00387">
    <property type="entry name" value="HATPase_c"/>
    <property type="match status" value="1"/>
</dbReference>
<feature type="domain" description="PAS" evidence="9">
    <location>
        <begin position="328"/>
        <end position="398"/>
    </location>
</feature>
<dbReference type="EMBL" id="QWGE01000001">
    <property type="protein sequence ID" value="RIJ42434.1"/>
    <property type="molecule type" value="Genomic_DNA"/>
</dbReference>
<dbReference type="CDD" id="cd00130">
    <property type="entry name" value="PAS"/>
    <property type="match status" value="2"/>
</dbReference>
<dbReference type="InterPro" id="IPR000014">
    <property type="entry name" value="PAS"/>
</dbReference>
<comment type="catalytic activity">
    <reaction evidence="1">
        <text>ATP + protein L-histidine = ADP + protein N-phospho-L-histidine.</text>
        <dbReference type="EC" id="2.7.13.3"/>
    </reaction>
</comment>
<dbReference type="Proteomes" id="UP000266005">
    <property type="component" value="Unassembled WGS sequence"/>
</dbReference>
<dbReference type="SUPFAM" id="SSF55874">
    <property type="entry name" value="ATPase domain of HSP90 chaperone/DNA topoisomerase II/histidine kinase"/>
    <property type="match status" value="1"/>
</dbReference>
<keyword evidence="4" id="KW-0418">Kinase</keyword>
<dbReference type="AlphaFoldDB" id="A0A399SHF0"/>
<evidence type="ECO:0000256" key="7">
    <source>
        <dbReference type="SAM" id="MobiDB-lite"/>
    </source>
</evidence>
<dbReference type="InterPro" id="IPR050482">
    <property type="entry name" value="Sensor_HK_TwoCompSys"/>
</dbReference>
<dbReference type="PRINTS" id="PR00344">
    <property type="entry name" value="BCTRLSENSOR"/>
</dbReference>
<feature type="domain" description="PAS" evidence="9">
    <location>
        <begin position="60"/>
        <end position="131"/>
    </location>
</feature>
<dbReference type="PANTHER" id="PTHR24421:SF10">
    <property type="entry name" value="NITRATE_NITRITE SENSOR PROTEIN NARQ"/>
    <property type="match status" value="1"/>
</dbReference>
<dbReference type="InterPro" id="IPR005467">
    <property type="entry name" value="His_kinase_dom"/>
</dbReference>
<keyword evidence="5" id="KW-0902">Two-component regulatory system</keyword>
<accession>A0A399SHF0</accession>
<proteinExistence type="predicted"/>
<reference evidence="11" key="1">
    <citation type="submission" date="2018-08" db="EMBL/GenBank/DDBJ databases">
        <title>Mucilaginibacter sp. MYSH2.</title>
        <authorList>
            <person name="Seo T."/>
        </authorList>
    </citation>
    <scope>NUCLEOTIDE SEQUENCE [LARGE SCALE GENOMIC DNA]</scope>
    <source>
        <strain evidence="11">KIRAN</strain>
    </source>
</reference>
<dbReference type="SMART" id="SM00091">
    <property type="entry name" value="PAS"/>
    <property type="match status" value="3"/>
</dbReference>
<feature type="region of interest" description="Disordered" evidence="7">
    <location>
        <begin position="1"/>
        <end position="24"/>
    </location>
</feature>
<dbReference type="PROSITE" id="PS50112">
    <property type="entry name" value="PAS"/>
    <property type="match status" value="2"/>
</dbReference>
<protein>
    <recommendedName>
        <fullName evidence="2">histidine kinase</fullName>
        <ecNumber evidence="2">2.7.13.3</ecNumber>
    </recommendedName>
</protein>
<dbReference type="Gene3D" id="3.30.450.20">
    <property type="entry name" value="PAS domain"/>
    <property type="match status" value="3"/>
</dbReference>
<dbReference type="SUPFAM" id="SSF55785">
    <property type="entry name" value="PYP-like sensor domain (PAS domain)"/>
    <property type="match status" value="2"/>
</dbReference>
<dbReference type="InterPro" id="IPR003594">
    <property type="entry name" value="HATPase_dom"/>
</dbReference>
<keyword evidence="3" id="KW-0808">Transferase</keyword>
<evidence type="ECO:0000256" key="3">
    <source>
        <dbReference type="ARBA" id="ARBA00022679"/>
    </source>
</evidence>
<gene>
    <name evidence="10" type="ORF">D1627_00755</name>
</gene>
<dbReference type="GO" id="GO:0004673">
    <property type="term" value="F:protein histidine kinase activity"/>
    <property type="evidence" value="ECO:0007669"/>
    <property type="project" value="UniProtKB-EC"/>
</dbReference>
<evidence type="ECO:0000313" key="10">
    <source>
        <dbReference type="EMBL" id="RIJ42434.1"/>
    </source>
</evidence>
<dbReference type="Pfam" id="PF02518">
    <property type="entry name" value="HATPase_c"/>
    <property type="match status" value="1"/>
</dbReference>
<evidence type="ECO:0000256" key="1">
    <source>
        <dbReference type="ARBA" id="ARBA00000085"/>
    </source>
</evidence>
<dbReference type="InterPro" id="IPR013656">
    <property type="entry name" value="PAS_4"/>
</dbReference>
<dbReference type="RefSeq" id="WP_119430317.1">
    <property type="nucleotide sequence ID" value="NZ_QWGE01000001.1"/>
</dbReference>
<evidence type="ECO:0000256" key="6">
    <source>
        <dbReference type="SAM" id="Coils"/>
    </source>
</evidence>
<dbReference type="CDD" id="cd16917">
    <property type="entry name" value="HATPase_UhpB-NarQ-NarX-like"/>
    <property type="match status" value="1"/>
</dbReference>
<dbReference type="EC" id="2.7.13.3" evidence="2"/>
<evidence type="ECO:0000313" key="11">
    <source>
        <dbReference type="Proteomes" id="UP000266005"/>
    </source>
</evidence>
<evidence type="ECO:0000256" key="4">
    <source>
        <dbReference type="ARBA" id="ARBA00022777"/>
    </source>
</evidence>
<dbReference type="PROSITE" id="PS50109">
    <property type="entry name" value="HIS_KIN"/>
    <property type="match status" value="1"/>
</dbReference>
<comment type="caution">
    <text evidence="10">The sequence shown here is derived from an EMBL/GenBank/DDBJ whole genome shotgun (WGS) entry which is preliminary data.</text>
</comment>
<evidence type="ECO:0000259" key="9">
    <source>
        <dbReference type="PROSITE" id="PS50112"/>
    </source>
</evidence>
<dbReference type="Gene3D" id="1.20.5.1930">
    <property type="match status" value="1"/>
</dbReference>
<dbReference type="InterPro" id="IPR036890">
    <property type="entry name" value="HATPase_C_sf"/>
</dbReference>
<name>A0A399SHF0_9BACT</name>
<dbReference type="GO" id="GO:0000160">
    <property type="term" value="P:phosphorelay signal transduction system"/>
    <property type="evidence" value="ECO:0007669"/>
    <property type="project" value="UniProtKB-KW"/>
</dbReference>
<sequence>MKRNNLKPSAKASSTEQNSEGARALDKQLSLKNHELQELNTRLKQEVIARKQVEEALQKNETNYRNLIENSSDIIARFDKDLRYTFINKTVESTFGFSREQAIGRTYGELSDEDSLIGESKMKLKEVFNTGVGRSCFIYLPTAEGLRCFYCTLQPEFNSAGEVEAVSSIGHDLTILALKEQMLNHVFDNTKLGITALIAVRDEQQRIVNFKWVLVNKRAETILALNASQLLNNELLRIFPGVKITGMFDLMVQAVEENKTYSQSVYYNHEHLDAWYDLLISKLDDGVMLSFIDISEYRQLALMLHKTNADLQREALERKEAQEQLSHEHELLERIIENSIDCICALDASGKITAWNKKMENYSGMQRTLALGKPIYEVFPEAGNCKVDKFIQRLLNGKAGQLKTMPFKRQLGFYDLNLVPTFNSDKVQSGGIIFLHDVTESIELKEITIKHRLAQQKQHLQVALQTQEEERKRIAEALHNGLGQLLYGIKLHFEQLDSTNTPSTHVKALLEEAIQETRTIAFELMPSILQDFGLEVTLRELCQKLSKAHVSIALAVYDASARFDPEIEIAAYRMIQELINNSLKHSEATHVRIEVCEAKSSLYLQVSDNGKGLDKTMLKKEKGIGLRSIKKRLKLMGGKLRIEVNTIQGTRIRLKLPL</sequence>
<evidence type="ECO:0000259" key="8">
    <source>
        <dbReference type="PROSITE" id="PS50109"/>
    </source>
</evidence>
<organism evidence="10 11">
    <name type="scientific">Pontibacter oryzae</name>
    <dbReference type="NCBI Taxonomy" id="2304593"/>
    <lineage>
        <taxon>Bacteria</taxon>
        <taxon>Pseudomonadati</taxon>
        <taxon>Bacteroidota</taxon>
        <taxon>Cytophagia</taxon>
        <taxon>Cytophagales</taxon>
        <taxon>Hymenobacteraceae</taxon>
        <taxon>Pontibacter</taxon>
    </lineage>
</organism>
<feature type="compositionally biased region" description="Polar residues" evidence="7">
    <location>
        <begin position="11"/>
        <end position="20"/>
    </location>
</feature>
<dbReference type="OrthoDB" id="5401121at2"/>
<dbReference type="PANTHER" id="PTHR24421">
    <property type="entry name" value="NITRATE/NITRITE SENSOR PROTEIN NARX-RELATED"/>
    <property type="match status" value="1"/>
</dbReference>
<keyword evidence="6" id="KW-0175">Coiled coil</keyword>
<dbReference type="InterPro" id="IPR004358">
    <property type="entry name" value="Sig_transdc_His_kin-like_C"/>
</dbReference>